<dbReference type="Proteomes" id="UP000316726">
    <property type="component" value="Chromosome 13"/>
</dbReference>
<sequence>MSRAWVCAALCAAVLVAGAVAQEEAGMGKNETMEEGITVPPPPEATKKLLEQKIKVKLADGKEVETSRVELAFQNGISKGFAEGYVMGYADGKANAEPKFPLMPPPGEDGSDGSDGSEGEEASGDGGRRKLLQSDANKLPPDQEKILLAPVDLKLPNGTVIPTNYMELAFNDGRNIGLLRGYNEGYADAKAGKEPRIKAPAAPAAAEGGDK</sequence>
<keyword evidence="2" id="KW-0732">Signal</keyword>
<evidence type="ECO:0000256" key="1">
    <source>
        <dbReference type="SAM" id="MobiDB-lite"/>
    </source>
</evidence>
<protein>
    <recommendedName>
        <fullName evidence="5">Peptidylprolyl isomerase</fullName>
    </recommendedName>
</protein>
<evidence type="ECO:0008006" key="5">
    <source>
        <dbReference type="Google" id="ProtNLM"/>
    </source>
</evidence>
<feature type="chain" id="PRO_5022870467" description="Peptidylprolyl isomerase" evidence="2">
    <location>
        <begin position="22"/>
        <end position="211"/>
    </location>
</feature>
<proteinExistence type="predicted"/>
<feature type="signal peptide" evidence="2">
    <location>
        <begin position="1"/>
        <end position="21"/>
    </location>
</feature>
<organism evidence="3 4">
    <name type="scientific">Chloropicon primus</name>
    <dbReference type="NCBI Taxonomy" id="1764295"/>
    <lineage>
        <taxon>Eukaryota</taxon>
        <taxon>Viridiplantae</taxon>
        <taxon>Chlorophyta</taxon>
        <taxon>Chloropicophyceae</taxon>
        <taxon>Chloropicales</taxon>
        <taxon>Chloropicaceae</taxon>
        <taxon>Chloropicon</taxon>
    </lineage>
</organism>
<dbReference type="AlphaFoldDB" id="A0A5B8MXS6"/>
<accession>A0A5B8MXS6</accession>
<dbReference type="EMBL" id="CP031046">
    <property type="protein sequence ID" value="QDZ24342.1"/>
    <property type="molecule type" value="Genomic_DNA"/>
</dbReference>
<keyword evidence="4" id="KW-1185">Reference proteome</keyword>
<feature type="region of interest" description="Disordered" evidence="1">
    <location>
        <begin position="96"/>
        <end position="143"/>
    </location>
</feature>
<evidence type="ECO:0000313" key="3">
    <source>
        <dbReference type="EMBL" id="QDZ24342.1"/>
    </source>
</evidence>
<reference evidence="3 4" key="1">
    <citation type="submission" date="2018-07" db="EMBL/GenBank/DDBJ databases">
        <title>The complete nuclear genome of the prasinophyte Chloropicon primus (CCMP1205).</title>
        <authorList>
            <person name="Pombert J.-F."/>
            <person name="Otis C."/>
            <person name="Turmel M."/>
            <person name="Lemieux C."/>
        </authorList>
    </citation>
    <scope>NUCLEOTIDE SEQUENCE [LARGE SCALE GENOMIC DNA]</scope>
    <source>
        <strain evidence="3 4">CCMP1205</strain>
    </source>
</reference>
<gene>
    <name evidence="3" type="ORF">A3770_13p68600</name>
</gene>
<evidence type="ECO:0000313" key="4">
    <source>
        <dbReference type="Proteomes" id="UP000316726"/>
    </source>
</evidence>
<evidence type="ECO:0000256" key="2">
    <source>
        <dbReference type="SAM" id="SignalP"/>
    </source>
</evidence>
<feature type="compositionally biased region" description="Acidic residues" evidence="1">
    <location>
        <begin position="109"/>
        <end position="123"/>
    </location>
</feature>
<name>A0A5B8MXS6_9CHLO</name>